<dbReference type="SMART" id="SM00020">
    <property type="entry name" value="Tryp_SPc"/>
    <property type="match status" value="1"/>
</dbReference>
<dbReference type="PROSITE" id="PS50240">
    <property type="entry name" value="TRYPSIN_DOM"/>
    <property type="match status" value="1"/>
</dbReference>
<dbReference type="InterPro" id="IPR033116">
    <property type="entry name" value="TRYPSIN_SER"/>
</dbReference>
<dbReference type="InterPro" id="IPR009003">
    <property type="entry name" value="Peptidase_S1_PA"/>
</dbReference>
<accession>A0A2C9K7Y2</accession>
<dbReference type="InterPro" id="IPR001314">
    <property type="entry name" value="Peptidase_S1A"/>
</dbReference>
<dbReference type="Pfam" id="PF02822">
    <property type="entry name" value="Antistasin"/>
    <property type="match status" value="2"/>
</dbReference>
<dbReference type="Proteomes" id="UP000076420">
    <property type="component" value="Unassembled WGS sequence"/>
</dbReference>
<evidence type="ECO:0000259" key="7">
    <source>
        <dbReference type="PROSITE" id="PS51252"/>
    </source>
</evidence>
<dbReference type="InterPro" id="IPR011061">
    <property type="entry name" value="Hirudin/antistatin"/>
</dbReference>
<dbReference type="PRINTS" id="PR00722">
    <property type="entry name" value="CHYMOTRYPSIN"/>
</dbReference>
<dbReference type="Pfam" id="PF00089">
    <property type="entry name" value="Trypsin"/>
    <property type="match status" value="1"/>
</dbReference>
<protein>
    <recommendedName>
        <fullName evidence="10">Peptidase S1 domain-containing protein</fullName>
    </recommendedName>
</protein>
<dbReference type="Gene3D" id="2.40.10.10">
    <property type="entry name" value="Trypsin-like serine proteases"/>
    <property type="match status" value="1"/>
</dbReference>
<feature type="chain" id="PRO_5012654814" description="Peptidase S1 domain-containing protein" evidence="5">
    <location>
        <begin position="20"/>
        <end position="400"/>
    </location>
</feature>
<keyword evidence="1" id="KW-0646">Protease inhibitor</keyword>
<dbReference type="VEuPathDB" id="VectorBase:BGLAX_046598"/>
<keyword evidence="2" id="KW-0722">Serine protease inhibitor</keyword>
<dbReference type="EnsemblMetazoa" id="BGLB016364-RA">
    <property type="protein sequence ID" value="BGLB016364-PA"/>
    <property type="gene ID" value="BGLB016364"/>
</dbReference>
<feature type="domain" description="Peptidase S1" evidence="6">
    <location>
        <begin position="32"/>
        <end position="274"/>
    </location>
</feature>
<keyword evidence="4" id="KW-0378">Hydrolase</keyword>
<dbReference type="GO" id="GO:0006508">
    <property type="term" value="P:proteolysis"/>
    <property type="evidence" value="ECO:0007669"/>
    <property type="project" value="UniProtKB-KW"/>
</dbReference>
<dbReference type="AlphaFoldDB" id="A0A2C9K7Y2"/>
<keyword evidence="5" id="KW-0732">Signal</keyword>
<dbReference type="FunFam" id="2.40.10.10:FF:000068">
    <property type="entry name" value="transmembrane protease serine 2"/>
    <property type="match status" value="1"/>
</dbReference>
<evidence type="ECO:0000259" key="6">
    <source>
        <dbReference type="PROSITE" id="PS50240"/>
    </source>
</evidence>
<dbReference type="InterPro" id="IPR001254">
    <property type="entry name" value="Trypsin_dom"/>
</dbReference>
<organism evidence="8 9">
    <name type="scientific">Biomphalaria glabrata</name>
    <name type="common">Bloodfluke planorb</name>
    <name type="synonym">Freshwater snail</name>
    <dbReference type="NCBI Taxonomy" id="6526"/>
    <lineage>
        <taxon>Eukaryota</taxon>
        <taxon>Metazoa</taxon>
        <taxon>Spiralia</taxon>
        <taxon>Lophotrochozoa</taxon>
        <taxon>Mollusca</taxon>
        <taxon>Gastropoda</taxon>
        <taxon>Heterobranchia</taxon>
        <taxon>Euthyneura</taxon>
        <taxon>Panpulmonata</taxon>
        <taxon>Hygrophila</taxon>
        <taxon>Lymnaeoidea</taxon>
        <taxon>Planorbidae</taxon>
        <taxon>Biomphalaria</taxon>
    </lineage>
</organism>
<dbReference type="STRING" id="6526.A0A2C9K7Y2"/>
<gene>
    <name evidence="8" type="primary">106061198</name>
</gene>
<dbReference type="GO" id="GO:0004252">
    <property type="term" value="F:serine-type endopeptidase activity"/>
    <property type="evidence" value="ECO:0007669"/>
    <property type="project" value="InterPro"/>
</dbReference>
<dbReference type="Gene3D" id="2.10.22.10">
    <property type="entry name" value="Antistasin, domain 1"/>
    <property type="match status" value="2"/>
</dbReference>
<evidence type="ECO:0000256" key="4">
    <source>
        <dbReference type="RuleBase" id="RU363034"/>
    </source>
</evidence>
<keyword evidence="3" id="KW-1015">Disulfide bond</keyword>
<dbReference type="KEGG" id="bgt:106061198"/>
<evidence type="ECO:0000256" key="3">
    <source>
        <dbReference type="ARBA" id="ARBA00023157"/>
    </source>
</evidence>
<dbReference type="PROSITE" id="PS00135">
    <property type="entry name" value="TRYPSIN_SER"/>
    <property type="match status" value="1"/>
</dbReference>
<dbReference type="SUPFAM" id="SSF57262">
    <property type="entry name" value="Leech antihemostatic proteins"/>
    <property type="match status" value="2"/>
</dbReference>
<evidence type="ECO:0000256" key="1">
    <source>
        <dbReference type="ARBA" id="ARBA00022690"/>
    </source>
</evidence>
<evidence type="ECO:0000313" key="9">
    <source>
        <dbReference type="Proteomes" id="UP000076420"/>
    </source>
</evidence>
<feature type="domain" description="Antistasin-like" evidence="7">
    <location>
        <begin position="309"/>
        <end position="334"/>
    </location>
</feature>
<feature type="domain" description="Antistasin-like" evidence="7">
    <location>
        <begin position="338"/>
        <end position="363"/>
    </location>
</feature>
<keyword evidence="4" id="KW-0645">Protease</keyword>
<dbReference type="InterPro" id="IPR043504">
    <property type="entry name" value="Peptidase_S1_PA_chymotrypsin"/>
</dbReference>
<proteinExistence type="predicted"/>
<dbReference type="SUPFAM" id="SSF50494">
    <property type="entry name" value="Trypsin-like serine proteases"/>
    <property type="match status" value="1"/>
</dbReference>
<keyword evidence="4" id="KW-0720">Serine protease</keyword>
<name>A0A2C9K7Y2_BIOGL</name>
<evidence type="ECO:0000256" key="2">
    <source>
        <dbReference type="ARBA" id="ARBA00022900"/>
    </source>
</evidence>
<evidence type="ECO:0000313" key="8">
    <source>
        <dbReference type="EnsemblMetazoa" id="BGLB016364-PA"/>
    </source>
</evidence>
<dbReference type="PROSITE" id="PS51252">
    <property type="entry name" value="ANTISTASIN"/>
    <property type="match status" value="2"/>
</dbReference>
<reference evidence="8" key="1">
    <citation type="submission" date="2020-05" db="UniProtKB">
        <authorList>
            <consortium name="EnsemblMetazoa"/>
        </authorList>
    </citation>
    <scope>IDENTIFICATION</scope>
    <source>
        <strain evidence="8">BB02</strain>
    </source>
</reference>
<dbReference type="CDD" id="cd00190">
    <property type="entry name" value="Tryp_SPc"/>
    <property type="match status" value="1"/>
</dbReference>
<evidence type="ECO:0008006" key="10">
    <source>
        <dbReference type="Google" id="ProtNLM"/>
    </source>
</evidence>
<dbReference type="GO" id="GO:0004867">
    <property type="term" value="F:serine-type endopeptidase inhibitor activity"/>
    <property type="evidence" value="ECO:0007669"/>
    <property type="project" value="UniProtKB-KW"/>
</dbReference>
<dbReference type="PANTHER" id="PTHR24250:SF27">
    <property type="entry name" value="ELASTASE 2 LIKE"/>
    <property type="match status" value="1"/>
</dbReference>
<dbReference type="PANTHER" id="PTHR24250">
    <property type="entry name" value="CHYMOTRYPSIN-RELATED"/>
    <property type="match status" value="1"/>
</dbReference>
<evidence type="ECO:0000256" key="5">
    <source>
        <dbReference type="SAM" id="SignalP"/>
    </source>
</evidence>
<dbReference type="VEuPathDB" id="VectorBase:BGLB016364"/>
<sequence length="400" mass="43471">MLILTSLFISLLVVKVSYGLAISSVGKSLKRIVNGQTAIMFEIPCQAELQIKLDGTWSHWCGGVLVTPNKVLTAAHCMDDSAVSNYRVVVGMLNLYGPSSKYQQTLKVSHIHKHESIKDKYDYSNPHDIAVITLATSATLNRNVQPARLAKNVNQYFLTDCLISGWGYTSGTKPKPNTLQKAITKIVPNFECVHYWPTMSVALNGGLYICVYDDEGSPRTGTCVGDSGGPLLCGPNKDTLVGILSGGDAECDADYPALYVNLSAYGDWLSVSAPGHCPKDNCEDLTCSGAKGRFRDVDDCPYCKCLRNCPPFQCTLNCDKGYLSDENGCQLCNCKKWCPSVSCALICPSGMKRTKDGCPYCSCCNDLPCLKTLSCEEFEVDSSGCATCSCKQSRFSDLII</sequence>
<dbReference type="InterPro" id="IPR018114">
    <property type="entry name" value="TRYPSIN_HIS"/>
</dbReference>
<dbReference type="OrthoDB" id="6274970at2759"/>
<feature type="signal peptide" evidence="5">
    <location>
        <begin position="1"/>
        <end position="19"/>
    </location>
</feature>
<dbReference type="InterPro" id="IPR004094">
    <property type="entry name" value="Antistasin-like"/>
</dbReference>
<dbReference type="PROSITE" id="PS00134">
    <property type="entry name" value="TRYPSIN_HIS"/>
    <property type="match status" value="1"/>
</dbReference>